<dbReference type="SUPFAM" id="SSF53271">
    <property type="entry name" value="PRTase-like"/>
    <property type="match status" value="1"/>
</dbReference>
<keyword evidence="2" id="KW-0328">Glycosyltransferase</keyword>
<dbReference type="GO" id="GO:0003999">
    <property type="term" value="F:adenine phosphoribosyltransferase activity"/>
    <property type="evidence" value="ECO:0007669"/>
    <property type="project" value="UniProtKB-EC"/>
</dbReference>
<reference evidence="2" key="1">
    <citation type="journal article" date="2021" name="PeerJ">
        <title>Extensive microbial diversity within the chicken gut microbiome revealed by metagenomics and culture.</title>
        <authorList>
            <person name="Gilroy R."/>
            <person name="Ravi A."/>
            <person name="Getino M."/>
            <person name="Pursley I."/>
            <person name="Horton D.L."/>
            <person name="Alikhan N.F."/>
            <person name="Baker D."/>
            <person name="Gharbi K."/>
            <person name="Hall N."/>
            <person name="Watson M."/>
            <person name="Adriaenssens E.M."/>
            <person name="Foster-Nyarko E."/>
            <person name="Jarju S."/>
            <person name="Secka A."/>
            <person name="Antonio M."/>
            <person name="Oren A."/>
            <person name="Chaudhuri R.R."/>
            <person name="La Ragione R."/>
            <person name="Hildebrand F."/>
            <person name="Pallen M.J."/>
        </authorList>
    </citation>
    <scope>NUCLEOTIDE SEQUENCE</scope>
    <source>
        <strain evidence="2">CHK160-4876</strain>
    </source>
</reference>
<dbReference type="NCBIfam" id="NF005592">
    <property type="entry name" value="PRK07322.1"/>
    <property type="match status" value="1"/>
</dbReference>
<dbReference type="EC" id="2.4.2.7" evidence="2"/>
<dbReference type="CDD" id="cd06223">
    <property type="entry name" value="PRTases_typeI"/>
    <property type="match status" value="1"/>
</dbReference>
<keyword evidence="2" id="KW-0808">Transferase</keyword>
<proteinExistence type="predicted"/>
<dbReference type="InterPro" id="IPR000836">
    <property type="entry name" value="PRTase_dom"/>
</dbReference>
<dbReference type="Gene3D" id="3.40.50.2020">
    <property type="match status" value="1"/>
</dbReference>
<evidence type="ECO:0000313" key="2">
    <source>
        <dbReference type="EMBL" id="HJH10979.1"/>
    </source>
</evidence>
<dbReference type="AlphaFoldDB" id="A0A921NCA8"/>
<dbReference type="EMBL" id="DYTV01000056">
    <property type="protein sequence ID" value="HJH10979.1"/>
    <property type="molecule type" value="Genomic_DNA"/>
</dbReference>
<gene>
    <name evidence="2" type="ORF">K8V30_04660</name>
</gene>
<dbReference type="Proteomes" id="UP000700212">
    <property type="component" value="Unassembled WGS sequence"/>
</dbReference>
<reference evidence="2" key="2">
    <citation type="submission" date="2021-09" db="EMBL/GenBank/DDBJ databases">
        <authorList>
            <person name="Gilroy R."/>
        </authorList>
    </citation>
    <scope>NUCLEOTIDE SEQUENCE</scope>
    <source>
        <strain evidence="2">CHK160-4876</strain>
    </source>
</reference>
<dbReference type="InterPro" id="IPR029057">
    <property type="entry name" value="PRTase-like"/>
</dbReference>
<accession>A0A921NCA8</accession>
<name>A0A921NCA8_9BACL</name>
<sequence>MKSYELTIAGLTRLLPLVDIGNHLAVANFTLLGDAELTTTAAQQLVGQLPPVDYLVTADAKGIPLAHELARLLLQPTYIVARQSKKAYMKEPLTLAHTDLTLDGRDAQLIKDKRVILVDDIISTGESLNNLEQLVTLAGATVITRVAILAEGYAAKRKDIIYLEKLPIFDTL</sequence>
<protein>
    <submittedName>
        <fullName evidence="2">Adenine phosphoribosyltransferase</fullName>
        <ecNumber evidence="2">2.4.2.7</ecNumber>
    </submittedName>
</protein>
<evidence type="ECO:0000259" key="1">
    <source>
        <dbReference type="Pfam" id="PF00156"/>
    </source>
</evidence>
<dbReference type="PANTHER" id="PTHR43218:SF1">
    <property type="entry name" value="PHOSPHORIBOSYLTRANSFERASE"/>
    <property type="match status" value="1"/>
</dbReference>
<dbReference type="Pfam" id="PF00156">
    <property type="entry name" value="Pribosyltran"/>
    <property type="match status" value="1"/>
</dbReference>
<comment type="caution">
    <text evidence="2">The sequence shown here is derived from an EMBL/GenBank/DDBJ whole genome shotgun (WGS) entry which is preliminary data.</text>
</comment>
<evidence type="ECO:0000313" key="3">
    <source>
        <dbReference type="Proteomes" id="UP000700212"/>
    </source>
</evidence>
<organism evidence="2 3">
    <name type="scientific">Metalysinibacillus jejuensis</name>
    <dbReference type="NCBI Taxonomy" id="914327"/>
    <lineage>
        <taxon>Bacteria</taxon>
        <taxon>Bacillati</taxon>
        <taxon>Bacillota</taxon>
        <taxon>Bacilli</taxon>
        <taxon>Bacillales</taxon>
        <taxon>Caryophanaceae</taxon>
        <taxon>Metalysinibacillus</taxon>
    </lineage>
</organism>
<dbReference type="PANTHER" id="PTHR43218">
    <property type="entry name" value="PHOSPHORIBOSYLTRANSFERASE-RELATED"/>
    <property type="match status" value="1"/>
</dbReference>
<feature type="domain" description="Phosphoribosyltransferase" evidence="1">
    <location>
        <begin position="53"/>
        <end position="159"/>
    </location>
</feature>